<organism evidence="6 7">
    <name type="scientific">Russula ochroleuca</name>
    <dbReference type="NCBI Taxonomy" id="152965"/>
    <lineage>
        <taxon>Eukaryota</taxon>
        <taxon>Fungi</taxon>
        <taxon>Dikarya</taxon>
        <taxon>Basidiomycota</taxon>
        <taxon>Agaricomycotina</taxon>
        <taxon>Agaricomycetes</taxon>
        <taxon>Russulales</taxon>
        <taxon>Russulaceae</taxon>
        <taxon>Russula</taxon>
    </lineage>
</organism>
<dbReference type="SUPFAM" id="SSF50104">
    <property type="entry name" value="Translation proteins SH3-like domain"/>
    <property type="match status" value="1"/>
</dbReference>
<dbReference type="GO" id="GO:0003735">
    <property type="term" value="F:structural constituent of ribosome"/>
    <property type="evidence" value="ECO:0007669"/>
    <property type="project" value="InterPro"/>
</dbReference>
<dbReference type="OrthoDB" id="1688503at2759"/>
<keyword evidence="7" id="KW-1185">Reference proteome</keyword>
<dbReference type="InterPro" id="IPR005824">
    <property type="entry name" value="KOW"/>
</dbReference>
<dbReference type="FunFam" id="2.30.30.30:FF:000009">
    <property type="entry name" value="60S ribosomal protein L26"/>
    <property type="match status" value="1"/>
</dbReference>
<dbReference type="InterPro" id="IPR005825">
    <property type="entry name" value="Ribosomal_uL24_CS"/>
</dbReference>
<evidence type="ECO:0000256" key="2">
    <source>
        <dbReference type="ARBA" id="ARBA00022980"/>
    </source>
</evidence>
<evidence type="ECO:0000256" key="1">
    <source>
        <dbReference type="ARBA" id="ARBA00010618"/>
    </source>
</evidence>
<protein>
    <submittedName>
        <fullName evidence="6">Translation protein SH3-like domain-containing protein</fullName>
    </submittedName>
</protein>
<dbReference type="GO" id="GO:0003723">
    <property type="term" value="F:RNA binding"/>
    <property type="evidence" value="ECO:0007669"/>
    <property type="project" value="InterPro"/>
</dbReference>
<accession>A0A9P5MTF2</accession>
<comment type="caution">
    <text evidence="6">The sequence shown here is derived from an EMBL/GenBank/DDBJ whole genome shotgun (WGS) entry which is preliminary data.</text>
</comment>
<gene>
    <name evidence="6" type="ORF">DFH94DRAFT_633053</name>
</gene>
<comment type="similarity">
    <text evidence="1">Belongs to the universal ribosomal protein uL24 family.</text>
</comment>
<dbReference type="EMBL" id="WHVB01000011">
    <property type="protein sequence ID" value="KAF8478409.1"/>
    <property type="molecule type" value="Genomic_DNA"/>
</dbReference>
<dbReference type="CDD" id="cd06089">
    <property type="entry name" value="KOW_RPL26"/>
    <property type="match status" value="1"/>
</dbReference>
<dbReference type="NCBIfam" id="TIGR01080">
    <property type="entry name" value="rplX_A_E"/>
    <property type="match status" value="1"/>
</dbReference>
<dbReference type="InterPro" id="IPR041988">
    <property type="entry name" value="Ribosomal_uL24_KOW"/>
</dbReference>
<reference evidence="6" key="2">
    <citation type="journal article" date="2020" name="Nat. Commun.">
        <title>Large-scale genome sequencing of mycorrhizal fungi provides insights into the early evolution of symbiotic traits.</title>
        <authorList>
            <person name="Miyauchi S."/>
            <person name="Kiss E."/>
            <person name="Kuo A."/>
            <person name="Drula E."/>
            <person name="Kohler A."/>
            <person name="Sanchez-Garcia M."/>
            <person name="Morin E."/>
            <person name="Andreopoulos B."/>
            <person name="Barry K.W."/>
            <person name="Bonito G."/>
            <person name="Buee M."/>
            <person name="Carver A."/>
            <person name="Chen C."/>
            <person name="Cichocki N."/>
            <person name="Clum A."/>
            <person name="Culley D."/>
            <person name="Crous P.W."/>
            <person name="Fauchery L."/>
            <person name="Girlanda M."/>
            <person name="Hayes R.D."/>
            <person name="Keri Z."/>
            <person name="LaButti K."/>
            <person name="Lipzen A."/>
            <person name="Lombard V."/>
            <person name="Magnuson J."/>
            <person name="Maillard F."/>
            <person name="Murat C."/>
            <person name="Nolan M."/>
            <person name="Ohm R.A."/>
            <person name="Pangilinan J."/>
            <person name="Pereira M.F."/>
            <person name="Perotto S."/>
            <person name="Peter M."/>
            <person name="Pfister S."/>
            <person name="Riley R."/>
            <person name="Sitrit Y."/>
            <person name="Stielow J.B."/>
            <person name="Szollosi G."/>
            <person name="Zifcakova L."/>
            <person name="Stursova M."/>
            <person name="Spatafora J.W."/>
            <person name="Tedersoo L."/>
            <person name="Vaario L.M."/>
            <person name="Yamada A."/>
            <person name="Yan M."/>
            <person name="Wang P."/>
            <person name="Xu J."/>
            <person name="Bruns T."/>
            <person name="Baldrian P."/>
            <person name="Vilgalys R."/>
            <person name="Dunand C."/>
            <person name="Henrissat B."/>
            <person name="Grigoriev I.V."/>
            <person name="Hibbett D."/>
            <person name="Nagy L.G."/>
            <person name="Martin F.M."/>
        </authorList>
    </citation>
    <scope>NUCLEOTIDE SEQUENCE</scope>
    <source>
        <strain evidence="6">Prilba</strain>
    </source>
</reference>
<dbReference type="PROSITE" id="PS01108">
    <property type="entry name" value="RIBOSOMAL_L24"/>
    <property type="match status" value="1"/>
</dbReference>
<evidence type="ECO:0000313" key="6">
    <source>
        <dbReference type="EMBL" id="KAF8478409.1"/>
    </source>
</evidence>
<feature type="region of interest" description="Disordered" evidence="4">
    <location>
        <begin position="1"/>
        <end position="20"/>
    </location>
</feature>
<feature type="domain" description="KOW" evidence="5">
    <location>
        <begin position="46"/>
        <end position="73"/>
    </location>
</feature>
<evidence type="ECO:0000256" key="4">
    <source>
        <dbReference type="SAM" id="MobiDB-lite"/>
    </source>
</evidence>
<dbReference type="Gene3D" id="2.30.30.30">
    <property type="match status" value="1"/>
</dbReference>
<dbReference type="Proteomes" id="UP000759537">
    <property type="component" value="Unassembled WGS sequence"/>
</dbReference>
<keyword evidence="3" id="KW-0687">Ribonucleoprotein</keyword>
<name>A0A9P5MTF2_9AGAM</name>
<proteinExistence type="inferred from homology"/>
<dbReference type="SMART" id="SM00739">
    <property type="entry name" value="KOW"/>
    <property type="match status" value="1"/>
</dbReference>
<dbReference type="GO" id="GO:0015934">
    <property type="term" value="C:large ribosomal subunit"/>
    <property type="evidence" value="ECO:0007669"/>
    <property type="project" value="InterPro"/>
</dbReference>
<dbReference type="AlphaFoldDB" id="A0A9P5MTF2"/>
<dbReference type="PANTHER" id="PTHR11143">
    <property type="entry name" value="60S RIBOSOMAL PROTEIN L26 FAMILY MEMBER"/>
    <property type="match status" value="1"/>
</dbReference>
<keyword evidence="2" id="KW-0689">Ribosomal protein</keyword>
<reference evidence="6" key="1">
    <citation type="submission" date="2019-10" db="EMBL/GenBank/DDBJ databases">
        <authorList>
            <consortium name="DOE Joint Genome Institute"/>
            <person name="Kuo A."/>
            <person name="Miyauchi S."/>
            <person name="Kiss E."/>
            <person name="Drula E."/>
            <person name="Kohler A."/>
            <person name="Sanchez-Garcia M."/>
            <person name="Andreopoulos B."/>
            <person name="Barry K.W."/>
            <person name="Bonito G."/>
            <person name="Buee M."/>
            <person name="Carver A."/>
            <person name="Chen C."/>
            <person name="Cichocki N."/>
            <person name="Clum A."/>
            <person name="Culley D."/>
            <person name="Crous P.W."/>
            <person name="Fauchery L."/>
            <person name="Girlanda M."/>
            <person name="Hayes R."/>
            <person name="Keri Z."/>
            <person name="LaButti K."/>
            <person name="Lipzen A."/>
            <person name="Lombard V."/>
            <person name="Magnuson J."/>
            <person name="Maillard F."/>
            <person name="Morin E."/>
            <person name="Murat C."/>
            <person name="Nolan M."/>
            <person name="Ohm R."/>
            <person name="Pangilinan J."/>
            <person name="Pereira M."/>
            <person name="Perotto S."/>
            <person name="Peter M."/>
            <person name="Riley R."/>
            <person name="Sitrit Y."/>
            <person name="Stielow B."/>
            <person name="Szollosi G."/>
            <person name="Zifcakova L."/>
            <person name="Stursova M."/>
            <person name="Spatafora J.W."/>
            <person name="Tedersoo L."/>
            <person name="Vaario L.-M."/>
            <person name="Yamada A."/>
            <person name="Yan M."/>
            <person name="Wang P."/>
            <person name="Xu J."/>
            <person name="Bruns T."/>
            <person name="Baldrian P."/>
            <person name="Vilgalys R."/>
            <person name="Henrissat B."/>
            <person name="Grigoriev I.V."/>
            <person name="Hibbett D."/>
            <person name="Nagy L.G."/>
            <person name="Martin F.M."/>
        </authorList>
    </citation>
    <scope>NUCLEOTIDE SEQUENCE</scope>
    <source>
        <strain evidence="6">Prilba</strain>
    </source>
</reference>
<dbReference type="Pfam" id="PF16906">
    <property type="entry name" value="Ribosomal_L26"/>
    <property type="match status" value="1"/>
</dbReference>
<dbReference type="InterPro" id="IPR005756">
    <property type="entry name" value="Ribosomal_uL24_euk/arc"/>
</dbReference>
<dbReference type="InterPro" id="IPR008991">
    <property type="entry name" value="Translation_prot_SH3-like_sf"/>
</dbReference>
<sequence>ISTDVSSSRRKSRKLHFSAPSSVRRKIMSSALSKELRNKYHARSLPVRKDDEVRIVRGKYKGRDGKVTQVYRKKWVIHVDRVQRDKANGSSVPIGIHPSKVVITTIKLDKDRRAILDRKDRSKTAKSSDDIVVDVSFQSLSWFFWLTFPTVMASRMVALSHIVFSHDSSKSILMYLCVCPHGMPYEHPPGP</sequence>
<evidence type="ECO:0000256" key="3">
    <source>
        <dbReference type="ARBA" id="ARBA00023274"/>
    </source>
</evidence>
<feature type="non-terminal residue" evidence="6">
    <location>
        <position position="1"/>
    </location>
</feature>
<dbReference type="InterPro" id="IPR014722">
    <property type="entry name" value="Rib_uL2_dom2"/>
</dbReference>
<evidence type="ECO:0000259" key="5">
    <source>
        <dbReference type="SMART" id="SM00739"/>
    </source>
</evidence>
<dbReference type="HAMAP" id="MF_01326_A">
    <property type="entry name" value="Ribosomal_uL24_A"/>
    <property type="match status" value="1"/>
</dbReference>
<dbReference type="GO" id="GO:0006412">
    <property type="term" value="P:translation"/>
    <property type="evidence" value="ECO:0007669"/>
    <property type="project" value="InterPro"/>
</dbReference>
<evidence type="ECO:0000313" key="7">
    <source>
        <dbReference type="Proteomes" id="UP000759537"/>
    </source>
</evidence>
<dbReference type="Pfam" id="PF00467">
    <property type="entry name" value="KOW"/>
    <property type="match status" value="1"/>
</dbReference>